<dbReference type="EMBL" id="ALWO02000033">
    <property type="protein sequence ID" value="EOZ96482.1"/>
    <property type="molecule type" value="Genomic_DNA"/>
</dbReference>
<protein>
    <submittedName>
        <fullName evidence="1">TonB-dependent receptor</fullName>
    </submittedName>
</protein>
<comment type="caution">
    <text evidence="1">The sequence shown here is derived from an EMBL/GenBank/DDBJ whole genome shotgun (WGS) entry which is preliminary data.</text>
</comment>
<organism evidence="1 2">
    <name type="scientific">Indibacter alkaliphilus (strain CCUG 57479 / KCTC 22604 / LW1)</name>
    <dbReference type="NCBI Taxonomy" id="1189612"/>
    <lineage>
        <taxon>Bacteria</taxon>
        <taxon>Pseudomonadati</taxon>
        <taxon>Bacteroidota</taxon>
        <taxon>Cytophagia</taxon>
        <taxon>Cytophagales</taxon>
        <taxon>Cyclobacteriaceae</taxon>
    </lineage>
</organism>
<reference evidence="1 2" key="1">
    <citation type="journal article" date="2013" name="Genome Announc.">
        <title>Draft Genome Sequence of Indibacter alkaliphilus Strain LW1T, Isolated from Lonar Lake, a Haloalkaline Lake in the Buldana District of Maharashtra, India.</title>
        <authorList>
            <person name="Singh A."/>
            <person name="Kumar Jangir P."/>
            <person name="Sharma R."/>
            <person name="Singh A."/>
            <person name="Kumar Pinnaka A."/>
            <person name="Shivaji S."/>
        </authorList>
    </citation>
    <scope>NUCLEOTIDE SEQUENCE [LARGE SCALE GENOMIC DNA]</scope>
    <source>
        <strain evidence="2">CCUG 57479 / KCTC 22604 / LW1</strain>
    </source>
</reference>
<evidence type="ECO:0000313" key="2">
    <source>
        <dbReference type="Proteomes" id="UP000006073"/>
    </source>
</evidence>
<name>S2DBC4_INDAL</name>
<keyword evidence="2" id="KW-1185">Reference proteome</keyword>
<dbReference type="RefSeq" id="WP_009033862.1">
    <property type="nucleotide sequence ID" value="NZ_ALWO02000033.1"/>
</dbReference>
<gene>
    <name evidence="1" type="ORF">A33Q_2252</name>
</gene>
<evidence type="ECO:0000313" key="1">
    <source>
        <dbReference type="EMBL" id="EOZ96482.1"/>
    </source>
</evidence>
<keyword evidence="1" id="KW-0675">Receptor</keyword>
<proteinExistence type="predicted"/>
<dbReference type="STRING" id="1189612.A33Q_2252"/>
<sequence length="561" mass="66425">MDIEQKIDELQQLVSNYDIESFAGQLAYFIKNRPDPFAEIDLNKFESKLKDFLYLIALNVFSEKRGTEKFEIPFDGLGIVANKLNEIKGFNRVEKVVDYTTESIIHELAFRNHFDNGALSYVEQDLERLKSVYAPFEDKIVQDFGFDVGFLIDVCKEIELISMIRFKSLTEFSHAKEYSDFYDRIKNKGMAFTESFELLPEDVQEAFHSFNAKPYACLMFTAEDLYYKLEKEKVDKFLLLFSRSPVPDTKVRYYSAESSFELTPILKLPNGNYLSVYGKQIPISIYKQLFSHLLNDKKLKDKLLKHRERNLERKVAEVFKYFFSSRDTFFYENYFIENNFEQDLLIIHRGTAIIVETKASKLREPFRDVDKAIKRLKDDFKDSIQYGFEQCLRVEDYFFGDALFEIKDKKGEILYAVNPRKFHNIFSIVVTIERFGNLQTDLKLMLDKDDDVDFPWSVYIDDLEVFLLALKQNKKNPVSQFLNFLKLRKEMHGRMYAIDELDICATYLQNPEKFRQYSKANDAYLTFSPYEQGDFDKLYWANQLRFKEKPLPDDFYRFGIP</sequence>
<dbReference type="eggNOG" id="ENOG502Z9GZ">
    <property type="taxonomic scope" value="Bacteria"/>
</dbReference>
<dbReference type="OrthoDB" id="7060647at2"/>
<dbReference type="Proteomes" id="UP000006073">
    <property type="component" value="Unassembled WGS sequence"/>
</dbReference>
<accession>S2DBC4</accession>
<dbReference type="AlphaFoldDB" id="S2DBC4"/>